<evidence type="ECO:0000256" key="4">
    <source>
        <dbReference type="SAM" id="SignalP"/>
    </source>
</evidence>
<feature type="region of interest" description="Disordered" evidence="3">
    <location>
        <begin position="1264"/>
        <end position="1286"/>
    </location>
</feature>
<keyword evidence="1" id="KW-0862">Zinc</keyword>
<dbReference type="PANTHER" id="PTHR11439">
    <property type="entry name" value="GAG-POL-RELATED RETROTRANSPOSON"/>
    <property type="match status" value="1"/>
</dbReference>
<keyword evidence="4" id="KW-0732">Signal</keyword>
<keyword evidence="1" id="KW-0479">Metal-binding</keyword>
<dbReference type="CDD" id="cd09272">
    <property type="entry name" value="RNase_HI_RT_Ty1"/>
    <property type="match status" value="1"/>
</dbReference>
<feature type="compositionally biased region" description="Polar residues" evidence="3">
    <location>
        <begin position="1365"/>
        <end position="1378"/>
    </location>
</feature>
<feature type="coiled-coil region" evidence="2">
    <location>
        <begin position="208"/>
        <end position="242"/>
    </location>
</feature>
<sequence length="1809" mass="205127">MGFWGIAKVANWCVLGCEFVLDFSVEVEDNEQYKEVIENGNSPSPKRIVDGVEQTYPPTTAEEKLAKKNELKARGTLLMALPNEHKLKFNSYKNAKSLIKAIKKRFGARRFLKKTKRKVGANGSETIGFDKTKVECYNCHKRGHFARECRAPRKNRIREPVEDGLINFTLMAYTSSSSSSSDSEARLVIYKKNEEIFKVNIKILNLDIHLRDNALTELRKKLKKAEKERDEIKITLEKFENSSKTLNKMLDTQVNDKNKTGIGYHVVPPHYIGNFMPPKPDLILIDMDEYVVSESITSVPTVATNKAKTRNLLSGKNIIGKPNTLGKIVKVLEGNPQLELQEKGVIDSRCSRHMTGNMSYLSEYEEIDGGYVAFEGDPKGGKITGKGKISTDTECVVLSPDFKLLDESQVLLRVSRKNNIHSVDLKNVASLGATKDETSGILKAFITGIENLIDHKVKIIRCDNRTEFKNKEMNQFYEKQGKFDGKADEGFFVGYFVNSKAFRVFNSRTRIVEETLHITFLENKPTVAGSGPTWLFDIDTLTKSMSYKLVVSGNQSSGSAGKARVETVLDKDYGMRKKDVEDPGNEDNEGNADVGEEVDITNLDTNIPVSPIPTTRIHKDHPVKQIIGDIHSAPQTRRMTKNVTDHEGIDYDEVFASIARIEAIRLFLAYASFKDFVVYQMNVKSAFLYGKIEEEVYVSQPLGFEDPEFPDRVYKVEKALYGLHQAPRAWIFISQDKYVDEILKKFGFSTVKTAITPLETSKPLMKDENAEDVDAHLFRSMIGSLMYLTSSRPDIMFVDLSFDLEAYTDSDYVSASLDRKSTIGGCKFLGSRLISWQCKKQTVVANSTTEAEYVAASNCYEQAYTYYCQLKVNAARHKLTTTVDIDAVEEQFWVTANAKNINREAQIRAKVDGKKVIISEATIKRDLKFKDEGGVDCLLNKVIFKQLPLMGNENLSQKLTFYKAFFSQQWKFLIHTILKDRLKLQELMELCIKLFERVLNLETTKTTQAKEILSLKRRVMILEKKKKLRTHRLKRLYKVGLSAKVELSAKEQSLDREDASKQRRNIADIDADAETTLVGEIVEDQGRYNDQEMFDTGVLDDEEVVVKKAVAIKEVDVAQDQVMLQLLLPKIRGIVVRDHEEPSKSKTTTTPTSVADSTRPKAKGIVMQEPSKKTTTILIPTQVKDMGKGKMDDVQAMMDADYELAARLQKEEQGELTIEEQSRLFVELMDKRKKHFTKLKAEEKRRKPLTKAQKKNQIEIIAEESFKRAGEDRQQESTKKQKVDDDQEASELKRCLEIVPDDENDVTIDATPLSSKSLTIIDYKIYKEGRKRYFQIIKADEFKGGRFIVDGIGLELLGKHIDFQDTSEPSNDNTNVVNAPQEPFVVKQDPDRKSSQSPPHINHYCCYGCGDSLEDIFFHQCTCESCGKGLSLAWETILEIEHAFEDKHCQPKDILELFRRLHNDVQNIHEELAVYINTPSWDRPTICYNDDDDDDCTIEITPILSTEEPDNSLSMGHEHLDTIPKTESDELIKSSVENLVSIPSESEGIPDNMCDVPFRDNSPSLDISKDRFEDFSDFNDDSTSIDDDSFSIDDIEYIEASPPDYELISLEVMEIVIPKVGGIDEDILLTIKDDILREKLLNVNLLIAKIKSLKDNPTPSSDFMTKSSSTSLNFLLEEINTFDNSLPETKTFRFDSKEISSGSTTTRFDYSLPDYEAFYDDHVKEISSGSTTTHSDFSLYDSFIFDLSINPFSPANRSDFYEFADELAHIISLPEYDCFSFKNEPNSGGFHYGCGGGYFSNKRTKSSCT</sequence>
<dbReference type="Gene3D" id="4.10.60.10">
    <property type="entry name" value="Zinc finger, CCHC-type"/>
    <property type="match status" value="1"/>
</dbReference>
<dbReference type="SUPFAM" id="SSF57756">
    <property type="entry name" value="Retrovirus zinc finger-like domains"/>
    <property type="match status" value="1"/>
</dbReference>
<comment type="caution">
    <text evidence="6">The sequence shown here is derived from an EMBL/GenBank/DDBJ whole genome shotgun (WGS) entry which is preliminary data.</text>
</comment>
<feature type="chain" id="PRO_5026927117" description="CCHC-type domain-containing protein" evidence="4">
    <location>
        <begin position="17"/>
        <end position="1809"/>
    </location>
</feature>
<evidence type="ECO:0000256" key="2">
    <source>
        <dbReference type="SAM" id="Coils"/>
    </source>
</evidence>
<feature type="region of interest" description="Disordered" evidence="3">
    <location>
        <begin position="1138"/>
        <end position="1160"/>
    </location>
</feature>
<dbReference type="SMART" id="SM00343">
    <property type="entry name" value="ZnF_C2HC"/>
    <property type="match status" value="1"/>
</dbReference>
<dbReference type="GO" id="GO:0003676">
    <property type="term" value="F:nucleic acid binding"/>
    <property type="evidence" value="ECO:0007669"/>
    <property type="project" value="InterPro"/>
</dbReference>
<keyword evidence="2" id="KW-0175">Coiled coil</keyword>
<reference evidence="6" key="1">
    <citation type="journal article" date="2019" name="Sci. Rep.">
        <title>Draft genome of Tanacetum cinerariifolium, the natural source of mosquito coil.</title>
        <authorList>
            <person name="Yamashiro T."/>
            <person name="Shiraishi A."/>
            <person name="Satake H."/>
            <person name="Nakayama K."/>
        </authorList>
    </citation>
    <scope>NUCLEOTIDE SEQUENCE</scope>
</reference>
<name>A0A6L2KX21_TANCI</name>
<dbReference type="InterPro" id="IPR001878">
    <property type="entry name" value="Znf_CCHC"/>
</dbReference>
<dbReference type="PANTHER" id="PTHR11439:SF495">
    <property type="entry name" value="REVERSE TRANSCRIPTASE, RNA-DEPENDENT DNA POLYMERASE-RELATED"/>
    <property type="match status" value="1"/>
</dbReference>
<evidence type="ECO:0000313" key="6">
    <source>
        <dbReference type="EMBL" id="GEU54028.1"/>
    </source>
</evidence>
<protein>
    <recommendedName>
        <fullName evidence="5">CCHC-type domain-containing protein</fullName>
    </recommendedName>
</protein>
<accession>A0A6L2KX21</accession>
<feature type="signal peptide" evidence="4">
    <location>
        <begin position="1"/>
        <end position="16"/>
    </location>
</feature>
<proteinExistence type="predicted"/>
<feature type="domain" description="CCHC-type" evidence="5">
    <location>
        <begin position="136"/>
        <end position="150"/>
    </location>
</feature>
<evidence type="ECO:0000256" key="3">
    <source>
        <dbReference type="SAM" id="MobiDB-lite"/>
    </source>
</evidence>
<evidence type="ECO:0000259" key="5">
    <source>
        <dbReference type="PROSITE" id="PS50158"/>
    </source>
</evidence>
<organism evidence="6">
    <name type="scientific">Tanacetum cinerariifolium</name>
    <name type="common">Dalmatian daisy</name>
    <name type="synonym">Chrysanthemum cinerariifolium</name>
    <dbReference type="NCBI Taxonomy" id="118510"/>
    <lineage>
        <taxon>Eukaryota</taxon>
        <taxon>Viridiplantae</taxon>
        <taxon>Streptophyta</taxon>
        <taxon>Embryophyta</taxon>
        <taxon>Tracheophyta</taxon>
        <taxon>Spermatophyta</taxon>
        <taxon>Magnoliopsida</taxon>
        <taxon>eudicotyledons</taxon>
        <taxon>Gunneridae</taxon>
        <taxon>Pentapetalae</taxon>
        <taxon>asterids</taxon>
        <taxon>campanulids</taxon>
        <taxon>Asterales</taxon>
        <taxon>Asteraceae</taxon>
        <taxon>Asteroideae</taxon>
        <taxon>Anthemideae</taxon>
        <taxon>Anthemidinae</taxon>
        <taxon>Tanacetum</taxon>
    </lineage>
</organism>
<dbReference type="GO" id="GO:0008270">
    <property type="term" value="F:zinc ion binding"/>
    <property type="evidence" value="ECO:0007669"/>
    <property type="project" value="UniProtKB-KW"/>
</dbReference>
<keyword evidence="1" id="KW-0863">Zinc-finger</keyword>
<dbReference type="Pfam" id="PF25597">
    <property type="entry name" value="SH3_retrovirus"/>
    <property type="match status" value="1"/>
</dbReference>
<dbReference type="Pfam" id="PF07727">
    <property type="entry name" value="RVT_2"/>
    <property type="match status" value="1"/>
</dbReference>
<gene>
    <name evidence="6" type="ORF">Tci_026006</name>
</gene>
<dbReference type="PROSITE" id="PS50158">
    <property type="entry name" value="ZF_CCHC"/>
    <property type="match status" value="1"/>
</dbReference>
<dbReference type="EMBL" id="BKCJ010003266">
    <property type="protein sequence ID" value="GEU54028.1"/>
    <property type="molecule type" value="Genomic_DNA"/>
</dbReference>
<evidence type="ECO:0000256" key="1">
    <source>
        <dbReference type="PROSITE-ProRule" id="PRU00047"/>
    </source>
</evidence>
<dbReference type="InterPro" id="IPR057670">
    <property type="entry name" value="SH3_retrovirus"/>
</dbReference>
<feature type="region of interest" description="Disordered" evidence="3">
    <location>
        <begin position="1365"/>
        <end position="1398"/>
    </location>
</feature>
<dbReference type="InterPro" id="IPR036875">
    <property type="entry name" value="Znf_CCHC_sf"/>
</dbReference>
<dbReference type="InterPro" id="IPR013103">
    <property type="entry name" value="RVT_2"/>
</dbReference>